<dbReference type="AlphaFoldDB" id="A0A1Z4VTE4"/>
<sequence>MQLKNKFIYRHCFVADSAIHGKGLFAKAFIPEDTYLGSYIGPAASRNGPHVLWVTDENGVRRARDGKNFLRYLNHSTEPNAAFDGFDLFALRDIRPREEITIDYGEEPNPDDCPG</sequence>
<dbReference type="PROSITE" id="PS50280">
    <property type="entry name" value="SET"/>
    <property type="match status" value="1"/>
</dbReference>
<evidence type="ECO:0000259" key="1">
    <source>
        <dbReference type="PROSITE" id="PS50280"/>
    </source>
</evidence>
<dbReference type="InterPro" id="IPR001214">
    <property type="entry name" value="SET_dom"/>
</dbReference>
<dbReference type="EMBL" id="AP018052">
    <property type="protein sequence ID" value="BAZ94464.1"/>
    <property type="molecule type" value="Genomic_DNA"/>
</dbReference>
<accession>A0A1Z4VTE4</accession>
<dbReference type="InterPro" id="IPR046341">
    <property type="entry name" value="SET_dom_sf"/>
</dbReference>
<dbReference type="Pfam" id="PF00856">
    <property type="entry name" value="SET"/>
    <property type="match status" value="1"/>
</dbReference>
<keyword evidence="2" id="KW-0808">Transferase</keyword>
<name>A0A1Z4VTE4_9GAMM</name>
<keyword evidence="3" id="KW-1185">Reference proteome</keyword>
<organism evidence="2 3">
    <name type="scientific">Thiohalobacter thiocyanaticus</name>
    <dbReference type="NCBI Taxonomy" id="585455"/>
    <lineage>
        <taxon>Bacteria</taxon>
        <taxon>Pseudomonadati</taxon>
        <taxon>Pseudomonadota</taxon>
        <taxon>Gammaproteobacteria</taxon>
        <taxon>Thiohalobacterales</taxon>
        <taxon>Thiohalobacteraceae</taxon>
        <taxon>Thiohalobacter</taxon>
    </lineage>
</organism>
<reference evidence="2 3" key="1">
    <citation type="submission" date="2017-05" db="EMBL/GenBank/DDBJ databases">
        <title>Thiocyanate degradation by Thiohalobacter thiocyanaticus FOKN1.</title>
        <authorList>
            <person name="Oshiki M."/>
            <person name="Fukushima T."/>
            <person name="Kawano S."/>
            <person name="Nakagawa J."/>
        </authorList>
    </citation>
    <scope>NUCLEOTIDE SEQUENCE [LARGE SCALE GENOMIC DNA]</scope>
    <source>
        <strain evidence="2 3">FOKN1</strain>
    </source>
</reference>
<evidence type="ECO:0000313" key="2">
    <source>
        <dbReference type="EMBL" id="BAZ94464.1"/>
    </source>
</evidence>
<proteinExistence type="predicted"/>
<gene>
    <name evidence="2" type="ORF">FOKN1_2084</name>
</gene>
<dbReference type="GO" id="GO:0016740">
    <property type="term" value="F:transferase activity"/>
    <property type="evidence" value="ECO:0007669"/>
    <property type="project" value="UniProtKB-KW"/>
</dbReference>
<dbReference type="SUPFAM" id="SSF82199">
    <property type="entry name" value="SET domain"/>
    <property type="match status" value="1"/>
</dbReference>
<protein>
    <submittedName>
        <fullName evidence="2">Glutathione S-transferase family protein</fullName>
    </submittedName>
</protein>
<dbReference type="OrthoDB" id="9790349at2"/>
<evidence type="ECO:0000313" key="3">
    <source>
        <dbReference type="Proteomes" id="UP000218765"/>
    </source>
</evidence>
<dbReference type="KEGG" id="ttc:FOKN1_2084"/>
<dbReference type="Proteomes" id="UP000218765">
    <property type="component" value="Chromosome"/>
</dbReference>
<dbReference type="RefSeq" id="WP_096366553.1">
    <property type="nucleotide sequence ID" value="NZ_AP018052.1"/>
</dbReference>
<dbReference type="Gene3D" id="2.170.270.10">
    <property type="entry name" value="SET domain"/>
    <property type="match status" value="1"/>
</dbReference>
<dbReference type="SMART" id="SM00317">
    <property type="entry name" value="SET"/>
    <property type="match status" value="1"/>
</dbReference>
<dbReference type="CDD" id="cd08161">
    <property type="entry name" value="SET"/>
    <property type="match status" value="1"/>
</dbReference>
<feature type="domain" description="SET" evidence="1">
    <location>
        <begin position="10"/>
        <end position="105"/>
    </location>
</feature>